<feature type="compositionally biased region" description="Basic and acidic residues" evidence="1">
    <location>
        <begin position="75"/>
        <end position="88"/>
    </location>
</feature>
<protein>
    <recommendedName>
        <fullName evidence="3">DUF4148 domain-containing protein</fullName>
    </recommendedName>
</protein>
<accession>A0A8S5T0K6</accession>
<sequence length="88" mass="10044">MNKLINFLKTTAYTIATTILICLVFMVAVISTAQASEPTALEREQARIQWIAEHGQYQPNLTEPAKQEAMAYTEQKQKELDDERKKSL</sequence>
<proteinExistence type="predicted"/>
<evidence type="ECO:0000256" key="1">
    <source>
        <dbReference type="SAM" id="MobiDB-lite"/>
    </source>
</evidence>
<name>A0A8S5T0K6_9CAUD</name>
<dbReference type="EMBL" id="BK032716">
    <property type="protein sequence ID" value="DAF56471.1"/>
    <property type="molecule type" value="Genomic_DNA"/>
</dbReference>
<organism evidence="2">
    <name type="scientific">Siphoviridae sp. ctRwl19</name>
    <dbReference type="NCBI Taxonomy" id="2827871"/>
    <lineage>
        <taxon>Viruses</taxon>
        <taxon>Duplodnaviria</taxon>
        <taxon>Heunggongvirae</taxon>
        <taxon>Uroviricota</taxon>
        <taxon>Caudoviricetes</taxon>
    </lineage>
</organism>
<evidence type="ECO:0008006" key="3">
    <source>
        <dbReference type="Google" id="ProtNLM"/>
    </source>
</evidence>
<feature type="region of interest" description="Disordered" evidence="1">
    <location>
        <begin position="65"/>
        <end position="88"/>
    </location>
</feature>
<reference evidence="2" key="1">
    <citation type="journal article" date="2021" name="Proc. Natl. Acad. Sci. U.S.A.">
        <title>A Catalog of Tens of Thousands of Viruses from Human Metagenomes Reveals Hidden Associations with Chronic Diseases.</title>
        <authorList>
            <person name="Tisza M.J."/>
            <person name="Buck C.B."/>
        </authorList>
    </citation>
    <scope>NUCLEOTIDE SEQUENCE</scope>
    <source>
        <strain evidence="2">CtRwl19</strain>
    </source>
</reference>
<evidence type="ECO:0000313" key="2">
    <source>
        <dbReference type="EMBL" id="DAF56471.1"/>
    </source>
</evidence>